<proteinExistence type="predicted"/>
<name>A0A132E405_BURVI</name>
<dbReference type="Pfam" id="PF03358">
    <property type="entry name" value="FMN_red"/>
    <property type="match status" value="1"/>
</dbReference>
<accession>A0A132E405</accession>
<evidence type="ECO:0000313" key="7">
    <source>
        <dbReference type="Proteomes" id="UP000237632"/>
    </source>
</evidence>
<evidence type="ECO:0000313" key="4">
    <source>
        <dbReference type="EMBL" id="MBJ9689496.1"/>
    </source>
</evidence>
<comment type="caution">
    <text evidence="6">The sequence shown here is derived from an EMBL/GenBank/DDBJ whole genome shotgun (WGS) entry which is preliminary data.</text>
</comment>
<reference evidence="4 8" key="2">
    <citation type="submission" date="2020-11" db="EMBL/GenBank/DDBJ databases">
        <title>Enhanced detection system for hospital associated transmission using whole genome sequencing surveillance.</title>
        <authorList>
            <person name="Harrison L.H."/>
            <person name="Van Tyne D."/>
            <person name="Marsh J.W."/>
            <person name="Griffith M.P."/>
            <person name="Snyder D.J."/>
            <person name="Cooper V.S."/>
            <person name="Mustapha M."/>
        </authorList>
    </citation>
    <scope>NUCLEOTIDE SEQUENCE [LARGE SCALE GENOMIC DNA]</scope>
    <source>
        <strain evidence="4 8">BC00020</strain>
    </source>
</reference>
<evidence type="ECO:0000256" key="1">
    <source>
        <dbReference type="ARBA" id="ARBA00022630"/>
    </source>
</evidence>
<dbReference type="OMA" id="ANLGYMS"/>
<dbReference type="PROSITE" id="PS50902">
    <property type="entry name" value="FLAVODOXIN_LIKE"/>
    <property type="match status" value="1"/>
</dbReference>
<sequence>MKTLLIVYHTMTGGTRQMVEAAAAAAREQPGVDVRLQRAEETHADDVLAADAYLFATPENLAAMSGMMKDFFDRCYYAAVDRVNGRPYAAMICAGSDGQNALRQIDRIATGWRLRRVVPGLIVCTHAQTPERILAPKMIDREDLERCAETGAALAAGLALGVF</sequence>
<dbReference type="EMBL" id="JAUJRV010000030">
    <property type="protein sequence ID" value="MDN7798446.1"/>
    <property type="molecule type" value="Genomic_DNA"/>
</dbReference>
<organism evidence="6 7">
    <name type="scientific">Burkholderia vietnamiensis</name>
    <dbReference type="NCBI Taxonomy" id="60552"/>
    <lineage>
        <taxon>Bacteria</taxon>
        <taxon>Pseudomonadati</taxon>
        <taxon>Pseudomonadota</taxon>
        <taxon>Betaproteobacteria</taxon>
        <taxon>Burkholderiales</taxon>
        <taxon>Burkholderiaceae</taxon>
        <taxon>Burkholderia</taxon>
        <taxon>Burkholderia cepacia complex</taxon>
    </lineage>
</organism>
<dbReference type="SUPFAM" id="SSF52218">
    <property type="entry name" value="Flavoproteins"/>
    <property type="match status" value="1"/>
</dbReference>
<dbReference type="Gene3D" id="3.40.50.360">
    <property type="match status" value="1"/>
</dbReference>
<dbReference type="RefSeq" id="WP_011879636.1">
    <property type="nucleotide sequence ID" value="NZ_CAAAFK010000007.1"/>
</dbReference>
<evidence type="ECO:0000313" key="8">
    <source>
        <dbReference type="Proteomes" id="UP000808215"/>
    </source>
</evidence>
<evidence type="ECO:0000313" key="6">
    <source>
        <dbReference type="EMBL" id="PRH42279.1"/>
    </source>
</evidence>
<keyword evidence="8" id="KW-1185">Reference proteome</keyword>
<reference evidence="6 7" key="1">
    <citation type="submission" date="2018-03" db="EMBL/GenBank/DDBJ databases">
        <authorList>
            <person name="Nguyen K."/>
            <person name="Fouts D."/>
            <person name="Sutton G."/>
        </authorList>
    </citation>
    <scope>NUCLEOTIDE SEQUENCE [LARGE SCALE GENOMIC DNA]</scope>
    <source>
        <strain evidence="6 7">AU3578</strain>
    </source>
</reference>
<dbReference type="EMBL" id="PVHK01000078">
    <property type="protein sequence ID" value="PRH42279.1"/>
    <property type="molecule type" value="Genomic_DNA"/>
</dbReference>
<feature type="domain" description="Flavodoxin-like" evidence="3">
    <location>
        <begin position="4"/>
        <end position="163"/>
    </location>
</feature>
<dbReference type="EMBL" id="JADVKH010000051">
    <property type="protein sequence ID" value="MBJ9689496.1"/>
    <property type="molecule type" value="Genomic_DNA"/>
</dbReference>
<dbReference type="InterPro" id="IPR005025">
    <property type="entry name" value="FMN_Rdtase-like_dom"/>
</dbReference>
<dbReference type="InterPro" id="IPR008254">
    <property type="entry name" value="Flavodoxin/NO_synth"/>
</dbReference>
<reference evidence="5" key="3">
    <citation type="submission" date="2023-07" db="EMBL/GenBank/DDBJ databases">
        <title>A collection of bacterial strains from the Burkholderia cepacia Research Laboratory and Repository.</title>
        <authorList>
            <person name="Lipuma J."/>
            <person name="Spilker T."/>
            <person name="Caverly L."/>
        </authorList>
    </citation>
    <scope>NUCLEOTIDE SEQUENCE</scope>
    <source>
        <strain evidence="5">AU44268</strain>
    </source>
</reference>
<dbReference type="InterPro" id="IPR029039">
    <property type="entry name" value="Flavoprotein-like_sf"/>
</dbReference>
<dbReference type="GO" id="GO:0010181">
    <property type="term" value="F:FMN binding"/>
    <property type="evidence" value="ECO:0007669"/>
    <property type="project" value="InterPro"/>
</dbReference>
<dbReference type="Proteomes" id="UP000808215">
    <property type="component" value="Unassembled WGS sequence"/>
</dbReference>
<protein>
    <submittedName>
        <fullName evidence="6">Flavodoxin</fullName>
    </submittedName>
    <submittedName>
        <fullName evidence="4">NAD(P)H-dependent oxidoreductase</fullName>
    </submittedName>
</protein>
<dbReference type="Proteomes" id="UP000237632">
    <property type="component" value="Unassembled WGS sequence"/>
</dbReference>
<dbReference type="Proteomes" id="UP001171620">
    <property type="component" value="Unassembled WGS sequence"/>
</dbReference>
<keyword evidence="1" id="KW-0285">Flavoprotein</keyword>
<dbReference type="GO" id="GO:0016491">
    <property type="term" value="F:oxidoreductase activity"/>
    <property type="evidence" value="ECO:0007669"/>
    <property type="project" value="InterPro"/>
</dbReference>
<evidence type="ECO:0000313" key="5">
    <source>
        <dbReference type="EMBL" id="MDN7798446.1"/>
    </source>
</evidence>
<keyword evidence="2" id="KW-0288">FMN</keyword>
<evidence type="ECO:0000256" key="2">
    <source>
        <dbReference type="ARBA" id="ARBA00022643"/>
    </source>
</evidence>
<gene>
    <name evidence="6" type="ORF">C6T65_10970</name>
    <name evidence="4" type="ORF">I5589_20700</name>
    <name evidence="5" type="ORF">QZM33_26255</name>
</gene>
<dbReference type="AlphaFoldDB" id="A0A132E405"/>
<evidence type="ECO:0000259" key="3">
    <source>
        <dbReference type="PROSITE" id="PS50902"/>
    </source>
</evidence>